<evidence type="ECO:0000313" key="1">
    <source>
        <dbReference type="EMBL" id="EEF59084.1"/>
    </source>
</evidence>
<sequence>MTARLIVFTKDGRKVSQPLAVHHTESSNPELKIVLDTSTEHFSEWLFFFMRDLGGYIETTNPEAVCAALNIPCDEEGIVKVDK</sequence>
<reference evidence="1 2" key="1">
    <citation type="journal article" date="2011" name="J. Bacteriol.">
        <title>Genome sequence of 'Pedosphaera parvula' Ellin514, an aerobic Verrucomicrobial isolate from pasture soil.</title>
        <authorList>
            <person name="Kant R."/>
            <person name="van Passel M.W."/>
            <person name="Sangwan P."/>
            <person name="Palva A."/>
            <person name="Lucas S."/>
            <person name="Copeland A."/>
            <person name="Lapidus A."/>
            <person name="Glavina Del Rio T."/>
            <person name="Dalin E."/>
            <person name="Tice H."/>
            <person name="Bruce D."/>
            <person name="Goodwin L."/>
            <person name="Pitluck S."/>
            <person name="Chertkov O."/>
            <person name="Larimer F.W."/>
            <person name="Land M.L."/>
            <person name="Hauser L."/>
            <person name="Brettin T.S."/>
            <person name="Detter J.C."/>
            <person name="Han S."/>
            <person name="de Vos W.M."/>
            <person name="Janssen P.H."/>
            <person name="Smidt H."/>
        </authorList>
    </citation>
    <scope>NUCLEOTIDE SEQUENCE [LARGE SCALE GENOMIC DNA]</scope>
    <source>
        <strain evidence="1 2">Ellin514</strain>
    </source>
</reference>
<comment type="caution">
    <text evidence="1">The sequence shown here is derived from an EMBL/GenBank/DDBJ whole genome shotgun (WGS) entry which is preliminary data.</text>
</comment>
<proteinExistence type="predicted"/>
<evidence type="ECO:0000313" key="2">
    <source>
        <dbReference type="Proteomes" id="UP000003688"/>
    </source>
</evidence>
<dbReference type="STRING" id="320771.Cflav_PD2212"/>
<protein>
    <submittedName>
        <fullName evidence="1">Uncharacterized protein</fullName>
    </submittedName>
</protein>
<dbReference type="EMBL" id="ABOX02000033">
    <property type="protein sequence ID" value="EEF59084.1"/>
    <property type="molecule type" value="Genomic_DNA"/>
</dbReference>
<gene>
    <name evidence="1" type="ORF">Cflav_PD2212</name>
</gene>
<accession>B9XM91</accession>
<dbReference type="Proteomes" id="UP000003688">
    <property type="component" value="Unassembled WGS sequence"/>
</dbReference>
<name>B9XM91_PEDPL</name>
<dbReference type="RefSeq" id="WP_007416930.1">
    <property type="nucleotide sequence ID" value="NZ_ABOX02000033.1"/>
</dbReference>
<dbReference type="AlphaFoldDB" id="B9XM91"/>
<organism evidence="1 2">
    <name type="scientific">Pedosphaera parvula (strain Ellin514)</name>
    <dbReference type="NCBI Taxonomy" id="320771"/>
    <lineage>
        <taxon>Bacteria</taxon>
        <taxon>Pseudomonadati</taxon>
        <taxon>Verrucomicrobiota</taxon>
        <taxon>Pedosphaerae</taxon>
        <taxon>Pedosphaerales</taxon>
        <taxon>Pedosphaeraceae</taxon>
        <taxon>Pedosphaera</taxon>
    </lineage>
</organism>
<keyword evidence="2" id="KW-1185">Reference proteome</keyword>